<keyword evidence="4 10" id="KW-0808">Transferase</keyword>
<reference evidence="14" key="1">
    <citation type="submission" date="2016-11" db="EMBL/GenBank/DDBJ databases">
        <authorList>
            <person name="Varghese N."/>
            <person name="Submissions S."/>
        </authorList>
    </citation>
    <scope>NUCLEOTIDE SEQUENCE [LARGE SCALE GENOMIC DNA]</scope>
    <source>
        <strain evidence="14">DSM 12395</strain>
    </source>
</reference>
<dbReference type="Gene3D" id="3.40.640.10">
    <property type="entry name" value="Type I PLP-dependent aspartate aminotransferase-like (Major domain)"/>
    <property type="match status" value="1"/>
</dbReference>
<accession>A0A1M4UM82</accession>
<evidence type="ECO:0000256" key="8">
    <source>
        <dbReference type="ARBA" id="ARBA00023014"/>
    </source>
</evidence>
<evidence type="ECO:0000256" key="7">
    <source>
        <dbReference type="ARBA" id="ARBA00023004"/>
    </source>
</evidence>
<evidence type="ECO:0000256" key="4">
    <source>
        <dbReference type="ARBA" id="ARBA00022679"/>
    </source>
</evidence>
<feature type="binding site" evidence="10">
    <location>
        <begin position="200"/>
        <end position="202"/>
    </location>
    <ligand>
        <name>pyridoxal 5'-phosphate</name>
        <dbReference type="ChEBI" id="CHEBI:597326"/>
    </ligand>
</feature>
<dbReference type="InterPro" id="IPR016454">
    <property type="entry name" value="Cysteine_dSase"/>
</dbReference>
<dbReference type="GO" id="GO:0006520">
    <property type="term" value="P:amino acid metabolic process"/>
    <property type="evidence" value="ECO:0007669"/>
    <property type="project" value="InterPro"/>
</dbReference>
<proteinExistence type="inferred from homology"/>
<keyword evidence="5 10" id="KW-0479">Metal-binding</keyword>
<keyword evidence="10" id="KW-0001">2Fe-2S</keyword>
<evidence type="ECO:0000256" key="11">
    <source>
        <dbReference type="RuleBase" id="RU004504"/>
    </source>
</evidence>
<evidence type="ECO:0000256" key="2">
    <source>
        <dbReference type="ARBA" id="ARBA00006490"/>
    </source>
</evidence>
<comment type="subcellular location">
    <subcellularLocation>
        <location evidence="10">Cytoplasm</location>
    </subcellularLocation>
</comment>
<feature type="binding site" description="via persulfide group" evidence="10">
    <location>
        <position position="326"/>
    </location>
    <ligand>
        <name>[2Fe-2S] cluster</name>
        <dbReference type="ChEBI" id="CHEBI:190135"/>
        <note>ligand shared with IscU</note>
    </ligand>
</feature>
<dbReference type="GO" id="GO:0046872">
    <property type="term" value="F:metal ion binding"/>
    <property type="evidence" value="ECO:0007669"/>
    <property type="project" value="UniProtKB-KW"/>
</dbReference>
<protein>
    <recommendedName>
        <fullName evidence="10">Cysteine desulfurase IscS</fullName>
        <ecNumber evidence="10">2.8.1.7</ecNumber>
    </recommendedName>
</protein>
<keyword evidence="14" id="KW-1185">Reference proteome</keyword>
<dbReference type="GO" id="GO:0031071">
    <property type="term" value="F:cysteine desulfurase activity"/>
    <property type="evidence" value="ECO:0007669"/>
    <property type="project" value="UniProtKB-UniRule"/>
</dbReference>
<feature type="active site" description="Cysteine persulfide intermediate" evidence="10">
    <location>
        <position position="326"/>
    </location>
</feature>
<evidence type="ECO:0000313" key="14">
    <source>
        <dbReference type="Proteomes" id="UP000184148"/>
    </source>
</evidence>
<feature type="binding site" evidence="10">
    <location>
        <position position="152"/>
    </location>
    <ligand>
        <name>pyridoxal 5'-phosphate</name>
        <dbReference type="ChEBI" id="CHEBI:597326"/>
    </ligand>
</feature>
<dbReference type="InterPro" id="IPR017772">
    <property type="entry name" value="Cys_deSase_NifS_bac/arc"/>
</dbReference>
<dbReference type="PANTHER" id="PTHR11601">
    <property type="entry name" value="CYSTEINE DESULFURYLASE FAMILY MEMBER"/>
    <property type="match status" value="1"/>
</dbReference>
<evidence type="ECO:0000256" key="9">
    <source>
        <dbReference type="ARBA" id="ARBA00050776"/>
    </source>
</evidence>
<dbReference type="UniPathway" id="UPA00266"/>
<dbReference type="RefSeq" id="WP_073235769.1">
    <property type="nucleotide sequence ID" value="NZ_FQUY01000003.1"/>
</dbReference>
<dbReference type="InterPro" id="IPR015422">
    <property type="entry name" value="PyrdxlP-dep_Trfase_small"/>
</dbReference>
<name>A0A1M4UM82_9FIRM</name>
<feature type="binding site" evidence="10">
    <location>
        <begin position="72"/>
        <end position="73"/>
    </location>
    <ligand>
        <name>pyridoxal 5'-phosphate</name>
        <dbReference type="ChEBI" id="CHEBI:597326"/>
    </ligand>
</feature>
<evidence type="ECO:0000256" key="1">
    <source>
        <dbReference type="ARBA" id="ARBA00001933"/>
    </source>
</evidence>
<keyword evidence="8 10" id="KW-0411">Iron-sulfur</keyword>
<keyword evidence="6 10" id="KW-0663">Pyridoxal phosphate</keyword>
<dbReference type="OrthoDB" id="9808002at2"/>
<dbReference type="InterPro" id="IPR000192">
    <property type="entry name" value="Aminotrans_V_dom"/>
</dbReference>
<evidence type="ECO:0000256" key="10">
    <source>
        <dbReference type="HAMAP-Rule" id="MF_00331"/>
    </source>
</evidence>
<keyword evidence="7 10" id="KW-0408">Iron</keyword>
<dbReference type="PANTHER" id="PTHR11601:SF34">
    <property type="entry name" value="CYSTEINE DESULFURASE"/>
    <property type="match status" value="1"/>
</dbReference>
<dbReference type="PROSITE" id="PS00595">
    <property type="entry name" value="AA_TRANSFER_CLASS_5"/>
    <property type="match status" value="1"/>
</dbReference>
<feature type="binding site" evidence="10">
    <location>
        <position position="238"/>
    </location>
    <ligand>
        <name>pyridoxal 5'-phosphate</name>
        <dbReference type="ChEBI" id="CHEBI:597326"/>
    </ligand>
</feature>
<organism evidence="13 14">
    <name type="scientific">Desulforamulus putei DSM 12395</name>
    <dbReference type="NCBI Taxonomy" id="1121429"/>
    <lineage>
        <taxon>Bacteria</taxon>
        <taxon>Bacillati</taxon>
        <taxon>Bacillota</taxon>
        <taxon>Clostridia</taxon>
        <taxon>Eubacteriales</taxon>
        <taxon>Peptococcaceae</taxon>
        <taxon>Desulforamulus</taxon>
    </lineage>
</organism>
<evidence type="ECO:0000256" key="5">
    <source>
        <dbReference type="ARBA" id="ARBA00022723"/>
    </source>
</evidence>
<dbReference type="GO" id="GO:1990221">
    <property type="term" value="C:L-cysteine desulfurase complex"/>
    <property type="evidence" value="ECO:0007669"/>
    <property type="project" value="UniProtKB-ARBA"/>
</dbReference>
<dbReference type="HAMAP" id="MF_00331">
    <property type="entry name" value="Cys_desulf_IscS"/>
    <property type="match status" value="1"/>
</dbReference>
<dbReference type="PIRSF" id="PIRSF005572">
    <property type="entry name" value="NifS"/>
    <property type="match status" value="1"/>
</dbReference>
<dbReference type="GO" id="GO:0030170">
    <property type="term" value="F:pyridoxal phosphate binding"/>
    <property type="evidence" value="ECO:0007669"/>
    <property type="project" value="UniProtKB-UniRule"/>
</dbReference>
<dbReference type="GO" id="GO:0051537">
    <property type="term" value="F:2 iron, 2 sulfur cluster binding"/>
    <property type="evidence" value="ECO:0007669"/>
    <property type="project" value="UniProtKB-UniRule"/>
</dbReference>
<dbReference type="EMBL" id="FQUY01000003">
    <property type="protein sequence ID" value="SHE57836.1"/>
    <property type="molecule type" value="Genomic_DNA"/>
</dbReference>
<dbReference type="EC" id="2.8.1.7" evidence="10"/>
<dbReference type="NCBIfam" id="NF002806">
    <property type="entry name" value="PRK02948.1"/>
    <property type="match status" value="1"/>
</dbReference>
<dbReference type="NCBIfam" id="TIGR03402">
    <property type="entry name" value="FeS_nifS"/>
    <property type="match status" value="1"/>
</dbReference>
<dbReference type="STRING" id="1121429.SAMN02745133_00698"/>
<comment type="catalytic activity">
    <reaction evidence="9 10">
        <text>(sulfur carrier)-H + L-cysteine = (sulfur carrier)-SH + L-alanine</text>
        <dbReference type="Rhea" id="RHEA:43892"/>
        <dbReference type="Rhea" id="RHEA-COMP:14737"/>
        <dbReference type="Rhea" id="RHEA-COMP:14739"/>
        <dbReference type="ChEBI" id="CHEBI:29917"/>
        <dbReference type="ChEBI" id="CHEBI:35235"/>
        <dbReference type="ChEBI" id="CHEBI:57972"/>
        <dbReference type="ChEBI" id="CHEBI:64428"/>
        <dbReference type="EC" id="2.8.1.7"/>
    </reaction>
</comment>
<feature type="binding site" evidence="10">
    <location>
        <position position="180"/>
    </location>
    <ligand>
        <name>pyridoxal 5'-phosphate</name>
        <dbReference type="ChEBI" id="CHEBI:597326"/>
    </ligand>
</feature>
<keyword evidence="3 10" id="KW-0963">Cytoplasm</keyword>
<feature type="modified residue" description="N6-(pyridoxal phosphate)lysine" evidence="10">
    <location>
        <position position="203"/>
    </location>
</feature>
<dbReference type="InterPro" id="IPR015424">
    <property type="entry name" value="PyrdxlP-dep_Trfase"/>
</dbReference>
<dbReference type="Gene3D" id="3.90.1150.10">
    <property type="entry name" value="Aspartate Aminotransferase, domain 1"/>
    <property type="match status" value="1"/>
</dbReference>
<dbReference type="InterPro" id="IPR010240">
    <property type="entry name" value="Cys_deSase_IscS"/>
</dbReference>
<comment type="similarity">
    <text evidence="2 10">Belongs to the class-V pyridoxal-phosphate-dependent aminotransferase family. NifS/IscS subfamily.</text>
</comment>
<dbReference type="Pfam" id="PF00266">
    <property type="entry name" value="Aminotran_5"/>
    <property type="match status" value="1"/>
</dbReference>
<dbReference type="Gene3D" id="1.10.260.50">
    <property type="match status" value="1"/>
</dbReference>
<gene>
    <name evidence="10" type="primary">iscS</name>
    <name evidence="13" type="ORF">SAMN02745133_00698</name>
</gene>
<dbReference type="InterPro" id="IPR020578">
    <property type="entry name" value="Aminotrans_V_PyrdxlP_BS"/>
</dbReference>
<sequence>MRKVYFDHSATTPVDPAVAEEMMKYLTEHFGNPSSIHAFGREARKAVEKARQQVATAIGASSVGEIAFTGTGTEADNMAIRGVAYANRHKGNHIITSAVEHSAVLNCCKQLEREGFSVTVLPPDQYGRVTAQQVADAITDKTILITIMHANNEIGTIMPIKEISEVARERKIIFHTDAVQSVGKIHVNVDELGVDLLTLSGHKIYGPKGVGAMYIRKGTFWHPIMFGGGQERRRRPGTENVAGIVGLGKAVELATQRMHADAERLSKYRDRIISKVLEKIPHTILTGHPKERLPNHVSFCFRFIEGESMLLMLDMKGIAISSGSACTSGSLEPSHVLTAIGLSKEVAHGSLRLTMGKDNTEEDVEYFLETLPPIIERLRAMSPLSEGCNPCACSTCTVHEEDHHHDHGEIEEEF</sequence>
<dbReference type="AlphaFoldDB" id="A0A1M4UM82"/>
<comment type="cofactor">
    <cofactor evidence="1 10 11">
        <name>pyridoxal 5'-phosphate</name>
        <dbReference type="ChEBI" id="CHEBI:597326"/>
    </cofactor>
</comment>
<dbReference type="SUPFAM" id="SSF53383">
    <property type="entry name" value="PLP-dependent transferases"/>
    <property type="match status" value="1"/>
</dbReference>
<comment type="function">
    <text evidence="10">Master enzyme that delivers sulfur to a number of partners involved in Fe-S cluster assembly, tRNA modification or cofactor biosynthesis. Catalyzes the removal of elemental sulfur atoms from cysteine to produce alanine. Functions as a sulfur delivery protein for Fe-S cluster synthesis onto IscU, an Fe-S scaffold assembly protein, as well as other S acceptor proteins.</text>
</comment>
<evidence type="ECO:0000313" key="13">
    <source>
        <dbReference type="EMBL" id="SHE57836.1"/>
    </source>
</evidence>
<evidence type="ECO:0000259" key="12">
    <source>
        <dbReference type="Pfam" id="PF00266"/>
    </source>
</evidence>
<evidence type="ECO:0000256" key="3">
    <source>
        <dbReference type="ARBA" id="ARBA00022490"/>
    </source>
</evidence>
<dbReference type="FunFam" id="3.40.640.10:FF:000084">
    <property type="entry name" value="IscS-like cysteine desulfurase"/>
    <property type="match status" value="1"/>
</dbReference>
<dbReference type="InterPro" id="IPR015421">
    <property type="entry name" value="PyrdxlP-dep_Trfase_major"/>
</dbReference>
<dbReference type="Proteomes" id="UP000184148">
    <property type="component" value="Unassembled WGS sequence"/>
</dbReference>
<dbReference type="GO" id="GO:0044571">
    <property type="term" value="P:[2Fe-2S] cluster assembly"/>
    <property type="evidence" value="ECO:0007669"/>
    <property type="project" value="UniProtKB-UniRule"/>
</dbReference>
<comment type="subunit">
    <text evidence="10">Homodimer. Forms a heterotetramer with IscU, interacts with other sulfur acceptors.</text>
</comment>
<comment type="pathway">
    <text evidence="10">Cofactor biosynthesis; iron-sulfur cluster biosynthesis.</text>
</comment>
<feature type="domain" description="Aminotransferase class V" evidence="12">
    <location>
        <begin position="4"/>
        <end position="367"/>
    </location>
</feature>
<evidence type="ECO:0000256" key="6">
    <source>
        <dbReference type="ARBA" id="ARBA00022898"/>
    </source>
</evidence>